<sequence>MFLVLLFVMAVMVLAVVMLPTMSGLVTYTRTSKHREELSSSQSHKQTDFYETPDVEEEEEEEKELNSGKTSGLKAKLRITEADLPVKLELVGEGELKRRVRSTHKGPTSGDPTVYDYDIDELIAEENAREEMEKRAVYGSADV</sequence>
<reference evidence="3 4" key="1">
    <citation type="submission" date="2018-06" db="EMBL/GenBank/DDBJ databases">
        <title>Population genomics shows no distinction between pathogenic Candida krusei and environmental Pichia kudriavzevii: One species, four names.</title>
        <authorList>
            <person name="Douglass A.P."/>
            <person name="Offei B."/>
            <person name="Braun-Galleani S."/>
            <person name="Coughlan A.Y."/>
            <person name="Martos A."/>
            <person name="Ortiz-Merino R.A."/>
            <person name="Byrne K.P."/>
            <person name="Wolfe K.H."/>
        </authorList>
    </citation>
    <scope>NUCLEOTIDE SEQUENCE [LARGE SCALE GENOMIC DNA]</scope>
    <source>
        <strain evidence="3 4">CBS573</strain>
    </source>
</reference>
<name>A0A2U9R4P5_PICKU</name>
<evidence type="ECO:0000313" key="3">
    <source>
        <dbReference type="EMBL" id="AWU76322.1"/>
    </source>
</evidence>
<dbReference type="VEuPathDB" id="FungiDB:C5L36_0C02635"/>
<organism evidence="3 4">
    <name type="scientific">Pichia kudriavzevii</name>
    <name type="common">Yeast</name>
    <name type="synonym">Issatchenkia orientalis</name>
    <dbReference type="NCBI Taxonomy" id="4909"/>
    <lineage>
        <taxon>Eukaryota</taxon>
        <taxon>Fungi</taxon>
        <taxon>Dikarya</taxon>
        <taxon>Ascomycota</taxon>
        <taxon>Saccharomycotina</taxon>
        <taxon>Pichiomycetes</taxon>
        <taxon>Pichiales</taxon>
        <taxon>Pichiaceae</taxon>
        <taxon>Pichia</taxon>
    </lineage>
</organism>
<keyword evidence="2" id="KW-1133">Transmembrane helix</keyword>
<evidence type="ECO:0000256" key="1">
    <source>
        <dbReference type="SAM" id="MobiDB-lite"/>
    </source>
</evidence>
<dbReference type="OrthoDB" id="4092812at2759"/>
<dbReference type="GeneID" id="40384117"/>
<dbReference type="RefSeq" id="XP_029321799.1">
    <property type="nucleotide sequence ID" value="XM_029465939.1"/>
</dbReference>
<keyword evidence="2" id="KW-0812">Transmembrane</keyword>
<accession>A0A2U9R4P5</accession>
<feature type="transmembrane region" description="Helical" evidence="2">
    <location>
        <begin position="6"/>
        <end position="28"/>
    </location>
</feature>
<dbReference type="KEGG" id="pkz:C5L36_0C02635"/>
<proteinExistence type="predicted"/>
<protein>
    <submittedName>
        <fullName evidence="3">Uncharacterized protein</fullName>
    </submittedName>
</protein>
<evidence type="ECO:0000313" key="4">
    <source>
        <dbReference type="Proteomes" id="UP000249293"/>
    </source>
</evidence>
<feature type="region of interest" description="Disordered" evidence="1">
    <location>
        <begin position="35"/>
        <end position="72"/>
    </location>
</feature>
<feature type="compositionally biased region" description="Acidic residues" evidence="1">
    <location>
        <begin position="51"/>
        <end position="63"/>
    </location>
</feature>
<evidence type="ECO:0000256" key="2">
    <source>
        <dbReference type="SAM" id="Phobius"/>
    </source>
</evidence>
<keyword evidence="4" id="KW-1185">Reference proteome</keyword>
<gene>
    <name evidence="3" type="ORF">C5L36_0C02635</name>
</gene>
<dbReference type="AlphaFoldDB" id="A0A2U9R4P5"/>
<dbReference type="EMBL" id="CP028775">
    <property type="protein sequence ID" value="AWU76322.1"/>
    <property type="molecule type" value="Genomic_DNA"/>
</dbReference>
<dbReference type="Proteomes" id="UP000249293">
    <property type="component" value="Chromosome 3"/>
</dbReference>
<keyword evidence="2" id="KW-0472">Membrane</keyword>